<sequence length="281" mass="32006">MDRRARRRYTGGCSLYESTRHAVYCTSSRARFAPVVVPGTALGYSQRAVRGCNVLPRLLNTLRAARDLMARPGLWIRDKDANHPSAATSNRYCSRLRPRRGRYIHARIELVSRPSSSLYKRAEGRRGCTRIRPARPSEMAPIHLQTISRAEAVQLSIQQAELRRDMLYICCQRTCVVCKTNDRCKSHSLYISSSPRLLRDDVSFSSRTVMIHPKNFIFSTKYILCSRARLAATRTTPIRLILGINREVARRSAEHDKRACNRPAMPELPIPVSVYAIIAHE</sequence>
<dbReference type="AlphaFoldDB" id="A0A6H5J2R9"/>
<name>A0A6H5J2R9_9HYME</name>
<keyword evidence="2" id="KW-1185">Reference proteome</keyword>
<protein>
    <submittedName>
        <fullName evidence="1">Uncharacterized protein</fullName>
    </submittedName>
</protein>
<organism evidence="1 2">
    <name type="scientific">Trichogramma brassicae</name>
    <dbReference type="NCBI Taxonomy" id="86971"/>
    <lineage>
        <taxon>Eukaryota</taxon>
        <taxon>Metazoa</taxon>
        <taxon>Ecdysozoa</taxon>
        <taxon>Arthropoda</taxon>
        <taxon>Hexapoda</taxon>
        <taxon>Insecta</taxon>
        <taxon>Pterygota</taxon>
        <taxon>Neoptera</taxon>
        <taxon>Endopterygota</taxon>
        <taxon>Hymenoptera</taxon>
        <taxon>Apocrita</taxon>
        <taxon>Proctotrupomorpha</taxon>
        <taxon>Chalcidoidea</taxon>
        <taxon>Trichogrammatidae</taxon>
        <taxon>Trichogramma</taxon>
    </lineage>
</organism>
<dbReference type="Proteomes" id="UP000479190">
    <property type="component" value="Unassembled WGS sequence"/>
</dbReference>
<reference evidence="1 2" key="1">
    <citation type="submission" date="2020-02" db="EMBL/GenBank/DDBJ databases">
        <authorList>
            <person name="Ferguson B K."/>
        </authorList>
    </citation>
    <scope>NUCLEOTIDE SEQUENCE [LARGE SCALE GENOMIC DNA]</scope>
</reference>
<dbReference type="EMBL" id="CADCXV010001128">
    <property type="protein sequence ID" value="CAB0041710.1"/>
    <property type="molecule type" value="Genomic_DNA"/>
</dbReference>
<proteinExistence type="predicted"/>
<gene>
    <name evidence="1" type="ORF">TBRA_LOCUS13369</name>
</gene>
<accession>A0A6H5J2R9</accession>
<evidence type="ECO:0000313" key="1">
    <source>
        <dbReference type="EMBL" id="CAB0041710.1"/>
    </source>
</evidence>
<evidence type="ECO:0000313" key="2">
    <source>
        <dbReference type="Proteomes" id="UP000479190"/>
    </source>
</evidence>